<dbReference type="CDD" id="cd12152">
    <property type="entry name" value="F1-ATPase_delta"/>
    <property type="match status" value="1"/>
</dbReference>
<dbReference type="PANTHER" id="PTHR13822">
    <property type="entry name" value="ATP SYNTHASE DELTA/EPSILON CHAIN"/>
    <property type="match status" value="1"/>
</dbReference>
<reference evidence="10 11" key="1">
    <citation type="submission" date="2020-12" db="EMBL/GenBank/DDBJ databases">
        <title>FDA dAtabase for Regulatory Grade micrObial Sequences (FDA-ARGOS): Supporting development and validation of Infectious Disease Dx tests.</title>
        <authorList>
            <person name="Sproer C."/>
            <person name="Gronow S."/>
            <person name="Severitt S."/>
            <person name="Schroder I."/>
            <person name="Tallon L."/>
            <person name="Sadzewicz L."/>
            <person name="Zhao X."/>
            <person name="Boylan J."/>
            <person name="Ott S."/>
            <person name="Bowen H."/>
            <person name="Vavikolanu K."/>
            <person name="Mehta A."/>
            <person name="Aluvathingal J."/>
            <person name="Nadendla S."/>
            <person name="Lowell S."/>
            <person name="Myers T."/>
            <person name="Yan Y."/>
            <person name="Sichtig H."/>
        </authorList>
    </citation>
    <scope>NUCLEOTIDE SEQUENCE [LARGE SCALE GENOMIC DNA]</scope>
    <source>
        <strain evidence="10 11">FDAARGOS_985</strain>
    </source>
</reference>
<keyword evidence="4 8" id="KW-0406">Ion transport</keyword>
<sequence>MASGRSLQVEVVSHEGRLWHGGATSVQIPTVDGSLGVLPGRQPLLTQLDEGTVTVTSPGEILSFTISGGFASVDSDFVTVVADHASVASQ</sequence>
<evidence type="ECO:0000256" key="6">
    <source>
        <dbReference type="ARBA" id="ARBA00023196"/>
    </source>
</evidence>
<name>A0AAP9Y7I2_9ACTO</name>
<keyword evidence="6 8" id="KW-0139">CF(1)</keyword>
<evidence type="ECO:0000259" key="9">
    <source>
        <dbReference type="Pfam" id="PF02823"/>
    </source>
</evidence>
<dbReference type="InterPro" id="IPR020546">
    <property type="entry name" value="ATP_synth_F1_dsu/esu_N"/>
</dbReference>
<evidence type="ECO:0000256" key="8">
    <source>
        <dbReference type="RuleBase" id="RU003656"/>
    </source>
</evidence>
<dbReference type="Gene3D" id="2.60.15.10">
    <property type="entry name" value="F0F1 ATP synthase delta/epsilon subunit, N-terminal"/>
    <property type="match status" value="1"/>
</dbReference>
<evidence type="ECO:0000256" key="4">
    <source>
        <dbReference type="ARBA" id="ARBA00023065"/>
    </source>
</evidence>
<keyword evidence="5" id="KW-0472">Membrane</keyword>
<dbReference type="Proteomes" id="UP000595220">
    <property type="component" value="Chromosome"/>
</dbReference>
<evidence type="ECO:0000256" key="5">
    <source>
        <dbReference type="ARBA" id="ARBA00023136"/>
    </source>
</evidence>
<comment type="similarity">
    <text evidence="2 8">Belongs to the ATPase epsilon chain family.</text>
</comment>
<proteinExistence type="inferred from homology"/>
<evidence type="ECO:0000313" key="11">
    <source>
        <dbReference type="Proteomes" id="UP000595220"/>
    </source>
</evidence>
<evidence type="ECO:0000256" key="3">
    <source>
        <dbReference type="ARBA" id="ARBA00022448"/>
    </source>
</evidence>
<dbReference type="RefSeq" id="WP_074633224.1">
    <property type="nucleotide sequence ID" value="NZ_CP066065.1"/>
</dbReference>
<dbReference type="NCBIfam" id="TIGR01216">
    <property type="entry name" value="ATP_synt_epsi"/>
    <property type="match status" value="1"/>
</dbReference>
<keyword evidence="3 8" id="KW-0813">Transport</keyword>
<dbReference type="EMBL" id="CP066065">
    <property type="protein sequence ID" value="QQC44263.1"/>
    <property type="molecule type" value="Genomic_DNA"/>
</dbReference>
<dbReference type="AlphaFoldDB" id="A0AAP9Y7I2"/>
<comment type="subunit">
    <text evidence="8">F-type ATPases have 2 components, CF(1) - the catalytic core - and CF(0) - the membrane proton channel. CF(1) has five subunits: alpha(3), beta(3), gamma(1), delta(1), epsilon(1). CF(0) has three main subunits: a, b and c.</text>
</comment>
<dbReference type="NCBIfam" id="NF009977">
    <property type="entry name" value="PRK13442.1"/>
    <property type="match status" value="1"/>
</dbReference>
<accession>A0AAP9Y7I2</accession>
<dbReference type="InterPro" id="IPR036771">
    <property type="entry name" value="ATPsynth_dsu/esu_N"/>
</dbReference>
<protein>
    <submittedName>
        <fullName evidence="10">F0F1 ATP synthase subunit epsilon</fullName>
    </submittedName>
</protein>
<dbReference type="GO" id="GO:0005886">
    <property type="term" value="C:plasma membrane"/>
    <property type="evidence" value="ECO:0007669"/>
    <property type="project" value="UniProtKB-SubCell"/>
</dbReference>
<evidence type="ECO:0000256" key="7">
    <source>
        <dbReference type="ARBA" id="ARBA00023310"/>
    </source>
</evidence>
<gene>
    <name evidence="10" type="ORF">I6H42_02280</name>
</gene>
<dbReference type="Pfam" id="PF02823">
    <property type="entry name" value="ATP-synt_DE_N"/>
    <property type="match status" value="1"/>
</dbReference>
<dbReference type="GO" id="GO:0045259">
    <property type="term" value="C:proton-transporting ATP synthase complex"/>
    <property type="evidence" value="ECO:0007669"/>
    <property type="project" value="UniProtKB-KW"/>
</dbReference>
<evidence type="ECO:0000256" key="1">
    <source>
        <dbReference type="ARBA" id="ARBA00004202"/>
    </source>
</evidence>
<organism evidence="10 11">
    <name type="scientific">Schaalia meyeri</name>
    <dbReference type="NCBI Taxonomy" id="52773"/>
    <lineage>
        <taxon>Bacteria</taxon>
        <taxon>Bacillati</taxon>
        <taxon>Actinomycetota</taxon>
        <taxon>Actinomycetes</taxon>
        <taxon>Actinomycetales</taxon>
        <taxon>Actinomycetaceae</taxon>
        <taxon>Schaalia</taxon>
    </lineage>
</organism>
<dbReference type="SUPFAM" id="SSF51344">
    <property type="entry name" value="Epsilon subunit of F1F0-ATP synthase N-terminal domain"/>
    <property type="match status" value="1"/>
</dbReference>
<dbReference type="GO" id="GO:0046933">
    <property type="term" value="F:proton-transporting ATP synthase activity, rotational mechanism"/>
    <property type="evidence" value="ECO:0007669"/>
    <property type="project" value="InterPro"/>
</dbReference>
<feature type="domain" description="ATP synthase F1 complex delta/epsilon subunit N-terminal" evidence="9">
    <location>
        <begin position="7"/>
        <end position="85"/>
    </location>
</feature>
<evidence type="ECO:0000313" key="10">
    <source>
        <dbReference type="EMBL" id="QQC44263.1"/>
    </source>
</evidence>
<comment type="subcellular location">
    <subcellularLocation>
        <location evidence="1">Cell membrane</location>
        <topology evidence="1">Peripheral membrane protein</topology>
    </subcellularLocation>
</comment>
<keyword evidence="11" id="KW-1185">Reference proteome</keyword>
<dbReference type="InterPro" id="IPR001469">
    <property type="entry name" value="ATP_synth_F1_dsu/esu"/>
</dbReference>
<keyword evidence="7 8" id="KW-0066">ATP synthesis</keyword>
<evidence type="ECO:0000256" key="2">
    <source>
        <dbReference type="ARBA" id="ARBA00005712"/>
    </source>
</evidence>
<dbReference type="PANTHER" id="PTHR13822:SF10">
    <property type="entry name" value="ATP SYNTHASE EPSILON CHAIN, CHLOROPLASTIC"/>
    <property type="match status" value="1"/>
</dbReference>